<evidence type="ECO:0000256" key="3">
    <source>
        <dbReference type="ARBA" id="ARBA00022801"/>
    </source>
</evidence>
<accession>A0A6J6E2Y8</accession>
<evidence type="ECO:0000313" key="6">
    <source>
        <dbReference type="EMBL" id="CAB4570597.1"/>
    </source>
</evidence>
<evidence type="ECO:0000256" key="1">
    <source>
        <dbReference type="ARBA" id="ARBA00001947"/>
    </source>
</evidence>
<dbReference type="Pfam" id="PF00753">
    <property type="entry name" value="Lactamase_B"/>
    <property type="match status" value="1"/>
</dbReference>
<dbReference type="GO" id="GO:0016787">
    <property type="term" value="F:hydrolase activity"/>
    <property type="evidence" value="ECO:0007669"/>
    <property type="project" value="UniProtKB-KW"/>
</dbReference>
<dbReference type="AlphaFoldDB" id="A0A6J6E2Y8"/>
<dbReference type="InterPro" id="IPR001279">
    <property type="entry name" value="Metallo-B-lactamas"/>
</dbReference>
<dbReference type="InterPro" id="IPR051453">
    <property type="entry name" value="MBL_Glyoxalase_II"/>
</dbReference>
<dbReference type="PANTHER" id="PTHR46233">
    <property type="entry name" value="HYDROXYACYLGLUTATHIONE HYDROLASE GLOC"/>
    <property type="match status" value="1"/>
</dbReference>
<dbReference type="GO" id="GO:0046872">
    <property type="term" value="F:metal ion binding"/>
    <property type="evidence" value="ECO:0007669"/>
    <property type="project" value="UniProtKB-KW"/>
</dbReference>
<sequence>MLIKSFPAGPWATNCYLVANEANSECVIIDPGFESLSGIKRIAEQFGLHPVATLLTHGHMDHVWSVVPLCSQHNIPAYLHTDDEWMITEPEKAYSKSGWQEIVNMSGGTPDYKPKDLKLLKENKTLDLAGIKFKSHHAPGHTEGSTVFETGNHLFSGDVLFNRGIGRTDLPGGNASAMDNTLANVILKFPDVMSVYPGHGPSTTIQDERTSNPYLRHLV</sequence>
<protein>
    <submittedName>
        <fullName evidence="6">Unannotated protein</fullName>
    </submittedName>
</protein>
<reference evidence="6" key="1">
    <citation type="submission" date="2020-05" db="EMBL/GenBank/DDBJ databases">
        <authorList>
            <person name="Chiriac C."/>
            <person name="Salcher M."/>
            <person name="Ghai R."/>
            <person name="Kavagutti S V."/>
        </authorList>
    </citation>
    <scope>NUCLEOTIDE SEQUENCE</scope>
</reference>
<keyword evidence="3" id="KW-0378">Hydrolase</keyword>
<proteinExistence type="predicted"/>
<evidence type="ECO:0000256" key="2">
    <source>
        <dbReference type="ARBA" id="ARBA00022723"/>
    </source>
</evidence>
<feature type="domain" description="Metallo-beta-lactamase" evidence="5">
    <location>
        <begin position="12"/>
        <end position="199"/>
    </location>
</feature>
<dbReference type="EMBL" id="CAEZTU010000005">
    <property type="protein sequence ID" value="CAB4570597.1"/>
    <property type="molecule type" value="Genomic_DNA"/>
</dbReference>
<comment type="cofactor">
    <cofactor evidence="1">
        <name>Zn(2+)</name>
        <dbReference type="ChEBI" id="CHEBI:29105"/>
    </cofactor>
</comment>
<keyword evidence="4" id="KW-0862">Zinc</keyword>
<dbReference type="SUPFAM" id="SSF56281">
    <property type="entry name" value="Metallo-hydrolase/oxidoreductase"/>
    <property type="match status" value="1"/>
</dbReference>
<evidence type="ECO:0000256" key="4">
    <source>
        <dbReference type="ARBA" id="ARBA00022833"/>
    </source>
</evidence>
<gene>
    <name evidence="6" type="ORF">UFOPK1740_00202</name>
</gene>
<dbReference type="SMART" id="SM00849">
    <property type="entry name" value="Lactamase_B"/>
    <property type="match status" value="1"/>
</dbReference>
<keyword evidence="2" id="KW-0479">Metal-binding</keyword>
<dbReference type="CDD" id="cd06262">
    <property type="entry name" value="metallo-hydrolase-like_MBL-fold"/>
    <property type="match status" value="1"/>
</dbReference>
<evidence type="ECO:0000259" key="5">
    <source>
        <dbReference type="SMART" id="SM00849"/>
    </source>
</evidence>
<dbReference type="InterPro" id="IPR036866">
    <property type="entry name" value="RibonucZ/Hydroxyglut_hydro"/>
</dbReference>
<organism evidence="6">
    <name type="scientific">freshwater metagenome</name>
    <dbReference type="NCBI Taxonomy" id="449393"/>
    <lineage>
        <taxon>unclassified sequences</taxon>
        <taxon>metagenomes</taxon>
        <taxon>ecological metagenomes</taxon>
    </lineage>
</organism>
<name>A0A6J6E2Y8_9ZZZZ</name>
<dbReference type="PANTHER" id="PTHR46233:SF3">
    <property type="entry name" value="HYDROXYACYLGLUTATHIONE HYDROLASE GLOC"/>
    <property type="match status" value="1"/>
</dbReference>
<dbReference type="Gene3D" id="3.60.15.10">
    <property type="entry name" value="Ribonuclease Z/Hydroxyacylglutathione hydrolase-like"/>
    <property type="match status" value="1"/>
</dbReference>